<evidence type="ECO:0000256" key="2">
    <source>
        <dbReference type="ARBA" id="ARBA00022729"/>
    </source>
</evidence>
<evidence type="ECO:0000256" key="1">
    <source>
        <dbReference type="ARBA" id="ARBA00010634"/>
    </source>
</evidence>
<feature type="compositionally biased region" description="Low complexity" evidence="3">
    <location>
        <begin position="211"/>
        <end position="226"/>
    </location>
</feature>
<accession>A0A345YA87</accession>
<evidence type="ECO:0000256" key="3">
    <source>
        <dbReference type="SAM" id="MobiDB-lite"/>
    </source>
</evidence>
<dbReference type="Proteomes" id="UP000254537">
    <property type="component" value="Chromosome"/>
</dbReference>
<dbReference type="PANTHER" id="PTHR30035:SF3">
    <property type="entry name" value="INTERMEMBRANE PHOSPHOLIPID TRANSPORT SYSTEM LIPOPROTEIN MLAA"/>
    <property type="match status" value="1"/>
</dbReference>
<keyword evidence="4" id="KW-0449">Lipoprotein</keyword>
<dbReference type="PRINTS" id="PR01805">
    <property type="entry name" value="VACJLIPOPROT"/>
</dbReference>
<dbReference type="Pfam" id="PF04333">
    <property type="entry name" value="MlaA"/>
    <property type="match status" value="1"/>
</dbReference>
<gene>
    <name evidence="4" type="ORF">DWG20_06950</name>
</gene>
<sequence>MNRVIYRFNDVADKAVVKPVAQGYRAVTPQPVRTAIGNFFNNWLDAYSAVSNLLRAEGEKTLNDVMRVSINSTFGLFGVLDIATPAGLKSNKNTLGDTFASWGWKNSSYLVLPVVGPSTVRDGIGAAAYFMAEPYRHAFGTYTRATVASVVNGVNTRERYLGLEETVDEAALDPYSFVRDGYLQLRARETGAEPPLHKEDIDLDELMNESAPPAAAPAVTPASEPAKPGAVSTPSAEQSEKTEGLPPPDASAAQ</sequence>
<proteinExistence type="inferred from homology"/>
<comment type="similarity">
    <text evidence="1">Belongs to the MlaA family.</text>
</comment>
<dbReference type="KEGG" id="ccah:DWG20_06950"/>
<name>A0A345YA87_9NEIS</name>
<dbReference type="AlphaFoldDB" id="A0A345YA87"/>
<feature type="compositionally biased region" description="Pro residues" evidence="3">
    <location>
        <begin position="245"/>
        <end position="254"/>
    </location>
</feature>
<dbReference type="PANTHER" id="PTHR30035">
    <property type="entry name" value="LIPOPROTEIN VACJ-RELATED"/>
    <property type="match status" value="1"/>
</dbReference>
<evidence type="ECO:0000313" key="5">
    <source>
        <dbReference type="Proteomes" id="UP000254537"/>
    </source>
</evidence>
<reference evidence="4 5" key="1">
    <citation type="submission" date="2018-07" db="EMBL/GenBank/DDBJ databases">
        <title>Crenobacter cavernae sp. nov., isolated from a karst cave.</title>
        <authorList>
            <person name="Zhu H."/>
        </authorList>
    </citation>
    <scope>NUCLEOTIDE SEQUENCE [LARGE SCALE GENOMIC DNA]</scope>
    <source>
        <strain evidence="4 5">K1W11S-77</strain>
    </source>
</reference>
<keyword evidence="2" id="KW-0732">Signal</keyword>
<dbReference type="InterPro" id="IPR007428">
    <property type="entry name" value="MlaA"/>
</dbReference>
<dbReference type="GO" id="GO:0120010">
    <property type="term" value="P:intermembrane phospholipid transfer"/>
    <property type="evidence" value="ECO:0007669"/>
    <property type="project" value="TreeGrafter"/>
</dbReference>
<dbReference type="GO" id="GO:0016020">
    <property type="term" value="C:membrane"/>
    <property type="evidence" value="ECO:0007669"/>
    <property type="project" value="InterPro"/>
</dbReference>
<evidence type="ECO:0000313" key="4">
    <source>
        <dbReference type="EMBL" id="AXK40839.1"/>
    </source>
</evidence>
<feature type="region of interest" description="Disordered" evidence="3">
    <location>
        <begin position="202"/>
        <end position="254"/>
    </location>
</feature>
<protein>
    <submittedName>
        <fullName evidence="4">VacJ family lipoprotein</fullName>
    </submittedName>
</protein>
<dbReference type="EMBL" id="CP031337">
    <property type="protein sequence ID" value="AXK40839.1"/>
    <property type="molecule type" value="Genomic_DNA"/>
</dbReference>
<organism evidence="4 5">
    <name type="scientific">Crenobacter cavernae</name>
    <dbReference type="NCBI Taxonomy" id="2290923"/>
    <lineage>
        <taxon>Bacteria</taxon>
        <taxon>Pseudomonadati</taxon>
        <taxon>Pseudomonadota</taxon>
        <taxon>Betaproteobacteria</taxon>
        <taxon>Neisseriales</taxon>
        <taxon>Neisseriaceae</taxon>
        <taxon>Crenobacter</taxon>
    </lineage>
</organism>
<dbReference type="OrthoDB" id="9785326at2"/>